<evidence type="ECO:0000313" key="3">
    <source>
        <dbReference type="Proteomes" id="UP000481583"/>
    </source>
</evidence>
<evidence type="ECO:0000313" key="2">
    <source>
        <dbReference type="EMBL" id="NGN65160.1"/>
    </source>
</evidence>
<reference evidence="2 3" key="1">
    <citation type="submission" date="2020-02" db="EMBL/GenBank/DDBJ databases">
        <title>Whole-genome analyses of novel actinobacteria.</title>
        <authorList>
            <person name="Sahin N."/>
        </authorList>
    </citation>
    <scope>NUCLEOTIDE SEQUENCE [LARGE SCALE GENOMIC DNA]</scope>
    <source>
        <strain evidence="2 3">A7024</strain>
    </source>
</reference>
<protein>
    <recommendedName>
        <fullName evidence="4">Lipoprotein</fullName>
    </recommendedName>
</protein>
<dbReference type="AlphaFoldDB" id="A0A6G4U073"/>
<keyword evidence="1" id="KW-0732">Signal</keyword>
<evidence type="ECO:0000256" key="1">
    <source>
        <dbReference type="SAM" id="SignalP"/>
    </source>
</evidence>
<dbReference type="Proteomes" id="UP000481583">
    <property type="component" value="Unassembled WGS sequence"/>
</dbReference>
<gene>
    <name evidence="2" type="ORF">G5C51_14790</name>
</gene>
<organism evidence="2 3">
    <name type="scientific">Streptomyces coryli</name>
    <dbReference type="NCBI Taxonomy" id="1128680"/>
    <lineage>
        <taxon>Bacteria</taxon>
        <taxon>Bacillati</taxon>
        <taxon>Actinomycetota</taxon>
        <taxon>Actinomycetes</taxon>
        <taxon>Kitasatosporales</taxon>
        <taxon>Streptomycetaceae</taxon>
        <taxon>Streptomyces</taxon>
    </lineage>
</organism>
<proteinExistence type="predicted"/>
<sequence>MTRAVRSSAASAAAFAVFSCLAAAGCSEHGAIADGRSSGDPARMARAVRDAADGLVKSGSSAARTAMQMNSGGTRVTVRGTGGFDYGARRGRLDIVLPQSGPGGGGRERPAPIRELYAAGALYMKNRGAGVPSDKWLRLDTTELADGNLVTNGATDPLTAAELLRGAGKVTCDGQDRLRGDTVRHCSGTTDIGRAAKAASAYARGSLEAAAKGFAKDSVPFDAYLDDDGRLRKVRYEFAFAQQQEVEVVSTTEIYGFGEPVKVALPADGDIYAGKVEP</sequence>
<evidence type="ECO:0008006" key="4">
    <source>
        <dbReference type="Google" id="ProtNLM"/>
    </source>
</evidence>
<dbReference type="InterPro" id="IPR029046">
    <property type="entry name" value="LolA/LolB/LppX"/>
</dbReference>
<dbReference type="PROSITE" id="PS51257">
    <property type="entry name" value="PROKAR_LIPOPROTEIN"/>
    <property type="match status" value="1"/>
</dbReference>
<feature type="chain" id="PRO_5039081137" description="Lipoprotein" evidence="1">
    <location>
        <begin position="23"/>
        <end position="278"/>
    </location>
</feature>
<keyword evidence="3" id="KW-1185">Reference proteome</keyword>
<dbReference type="Gene3D" id="2.50.20.20">
    <property type="match status" value="1"/>
</dbReference>
<dbReference type="EMBL" id="JAAKZV010000053">
    <property type="protein sequence ID" value="NGN65160.1"/>
    <property type="molecule type" value="Genomic_DNA"/>
</dbReference>
<name>A0A6G4U073_9ACTN</name>
<accession>A0A6G4U073</accession>
<dbReference type="SUPFAM" id="SSF89392">
    <property type="entry name" value="Prokaryotic lipoproteins and lipoprotein localization factors"/>
    <property type="match status" value="1"/>
</dbReference>
<feature type="signal peptide" evidence="1">
    <location>
        <begin position="1"/>
        <end position="22"/>
    </location>
</feature>
<comment type="caution">
    <text evidence="2">The sequence shown here is derived from an EMBL/GenBank/DDBJ whole genome shotgun (WGS) entry which is preliminary data.</text>
</comment>